<dbReference type="AlphaFoldDB" id="A0A1I1H0P8"/>
<keyword evidence="1" id="KW-0472">Membrane</keyword>
<feature type="transmembrane region" description="Helical" evidence="1">
    <location>
        <begin position="344"/>
        <end position="365"/>
    </location>
</feature>
<evidence type="ECO:0000256" key="1">
    <source>
        <dbReference type="SAM" id="Phobius"/>
    </source>
</evidence>
<keyword evidence="1" id="KW-1133">Transmembrane helix</keyword>
<accession>A0A1I1H0P8</accession>
<feature type="transmembrane region" description="Helical" evidence="1">
    <location>
        <begin position="433"/>
        <end position="451"/>
    </location>
</feature>
<dbReference type="EMBL" id="FOLE01000003">
    <property type="protein sequence ID" value="SFC17345.1"/>
    <property type="molecule type" value="Genomic_DNA"/>
</dbReference>
<name>A0A1I1H0P8_9BACT</name>
<protein>
    <recommendedName>
        <fullName evidence="4">Dolichyl-phosphate-mannose-protein mannosyltransferase</fullName>
    </recommendedName>
</protein>
<evidence type="ECO:0008006" key="4">
    <source>
        <dbReference type="Google" id="ProtNLM"/>
    </source>
</evidence>
<dbReference type="RefSeq" id="WP_091509998.1">
    <property type="nucleotide sequence ID" value="NZ_FOLE01000003.1"/>
</dbReference>
<feature type="transmembrane region" description="Helical" evidence="1">
    <location>
        <begin position="261"/>
        <end position="284"/>
    </location>
</feature>
<feature type="transmembrane region" description="Helical" evidence="1">
    <location>
        <begin position="186"/>
        <end position="204"/>
    </location>
</feature>
<feature type="transmembrane region" description="Helical" evidence="1">
    <location>
        <begin position="163"/>
        <end position="180"/>
    </location>
</feature>
<dbReference type="OrthoDB" id="10021168at2"/>
<dbReference type="Proteomes" id="UP000199514">
    <property type="component" value="Unassembled WGS sequence"/>
</dbReference>
<reference evidence="2 3" key="1">
    <citation type="submission" date="2016-10" db="EMBL/GenBank/DDBJ databases">
        <authorList>
            <person name="de Groot N.N."/>
        </authorList>
    </citation>
    <scope>NUCLEOTIDE SEQUENCE [LARGE SCALE GENOMIC DNA]</scope>
    <source>
        <strain evidence="2 3">DSM 6793</strain>
    </source>
</reference>
<feature type="transmembrane region" description="Helical" evidence="1">
    <location>
        <begin position="7"/>
        <end position="26"/>
    </location>
</feature>
<evidence type="ECO:0000313" key="2">
    <source>
        <dbReference type="EMBL" id="SFC17345.1"/>
    </source>
</evidence>
<keyword evidence="1" id="KW-0812">Transmembrane</keyword>
<sequence length="583" mass="66091">MNALKATVIFLSVLVLSLGLYIRVWSWKHHFTHCDDLLVATYMYVNTAPAEMEAHLLNGTKPKEENWVYNKLRHAHKIPVAGRFVGSIIKAYSDAETIMQGSSYAPLQFIGSSYLIRAADRHSYQSVLENGRFIPFVLSAIGVLLSFIVCYKINPSQTQTDKLITGALGAALTAFAWENIIYAGQMSSYAIGPCFFAAALWFFIAERKWDIKYYLILGFILSVCLLGQYQFLVIIPSFFVGSLVSWYINNKTQFRQQIIKALLYPLAAFIFIVPVVYKVLILTLKDKIDNNWAVKWNAGPNHEFLFGLPAGGLGEKIGYAFTFFGKNTWYIVESLTASTTPEGFYTHFITAIVLGLCFFGLYTAIKTQDKKMLGFWALFVCIMGTWVVLSVLQKITYSPTRHSLILQPLFVVGAVDGLIKLLSIIKNDLVKQYLPIGFVALHLVLFGVYMVQNQQERTEAFDAPKILALLEKHQVKDVVTRLYTYNLEILGWKRCESTEDLEKTNSNKLPTIFGFLSTRTPLKQWEEATPHDKEVVAQAEVLEKIEVYSSTQVEYLPLTSNGKNEVFFYVLRLPSTQNQLTQQ</sequence>
<gene>
    <name evidence="2" type="ORF">SAMN05421780_103158</name>
</gene>
<feature type="transmembrane region" description="Helical" evidence="1">
    <location>
        <begin position="304"/>
        <end position="324"/>
    </location>
</feature>
<evidence type="ECO:0000313" key="3">
    <source>
        <dbReference type="Proteomes" id="UP000199514"/>
    </source>
</evidence>
<dbReference type="STRING" id="927664.SAMN05421780_103158"/>
<feature type="transmembrane region" description="Helical" evidence="1">
    <location>
        <begin position="372"/>
        <end position="392"/>
    </location>
</feature>
<keyword evidence="3" id="KW-1185">Reference proteome</keyword>
<feature type="transmembrane region" description="Helical" evidence="1">
    <location>
        <begin position="216"/>
        <end position="249"/>
    </location>
</feature>
<feature type="transmembrane region" description="Helical" evidence="1">
    <location>
        <begin position="133"/>
        <end position="151"/>
    </location>
</feature>
<feature type="transmembrane region" description="Helical" evidence="1">
    <location>
        <begin position="404"/>
        <end position="421"/>
    </location>
</feature>
<proteinExistence type="predicted"/>
<organism evidence="2 3">
    <name type="scientific">Flexibacter flexilis DSM 6793</name>
    <dbReference type="NCBI Taxonomy" id="927664"/>
    <lineage>
        <taxon>Bacteria</taxon>
        <taxon>Pseudomonadati</taxon>
        <taxon>Bacteroidota</taxon>
        <taxon>Cytophagia</taxon>
        <taxon>Cytophagales</taxon>
        <taxon>Flexibacteraceae</taxon>
        <taxon>Flexibacter</taxon>
    </lineage>
</organism>